<organism evidence="1 2">
    <name type="scientific">Orbus sasakiae</name>
    <dbReference type="NCBI Taxonomy" id="1078475"/>
    <lineage>
        <taxon>Bacteria</taxon>
        <taxon>Pseudomonadati</taxon>
        <taxon>Pseudomonadota</taxon>
        <taxon>Gammaproteobacteria</taxon>
        <taxon>Orbales</taxon>
        <taxon>Orbaceae</taxon>
        <taxon>Orbus</taxon>
    </lineage>
</organism>
<evidence type="ECO:0000313" key="1">
    <source>
        <dbReference type="EMBL" id="GAA5103501.1"/>
    </source>
</evidence>
<proteinExistence type="predicted"/>
<evidence type="ECO:0008006" key="3">
    <source>
        <dbReference type="Google" id="ProtNLM"/>
    </source>
</evidence>
<protein>
    <recommendedName>
        <fullName evidence="3">Lipoprotein</fullName>
    </recommendedName>
</protein>
<evidence type="ECO:0000313" key="2">
    <source>
        <dbReference type="Proteomes" id="UP001500171"/>
    </source>
</evidence>
<keyword evidence="2" id="KW-1185">Reference proteome</keyword>
<dbReference type="Proteomes" id="UP001500171">
    <property type="component" value="Unassembled WGS sequence"/>
</dbReference>
<dbReference type="EMBL" id="BAABHY010000001">
    <property type="protein sequence ID" value="GAA5103501.1"/>
    <property type="molecule type" value="Genomic_DNA"/>
</dbReference>
<name>A0ABP9MWI8_9GAMM</name>
<sequence length="141" mass="16089">MDKKMRRSLFIFTPVFLVVSLLVGCAVKPVTTKSTVTTNKDLIPVEQYDYDKKLRQCVAESDYLAKKDKTKYGQVNTALIQILSGVKAYSSQLSQIDEKNKEIITSMYVYQVNDLCNSISQFYLAEVKKDLNRIVDKTKSN</sequence>
<dbReference type="PROSITE" id="PS51257">
    <property type="entry name" value="PROKAR_LIPOPROTEIN"/>
    <property type="match status" value="1"/>
</dbReference>
<accession>A0ABP9MWI8</accession>
<reference evidence="2" key="1">
    <citation type="journal article" date="2019" name="Int. J. Syst. Evol. Microbiol.">
        <title>The Global Catalogue of Microorganisms (GCM) 10K type strain sequencing project: providing services to taxonomists for standard genome sequencing and annotation.</title>
        <authorList>
            <consortium name="The Broad Institute Genomics Platform"/>
            <consortium name="The Broad Institute Genome Sequencing Center for Infectious Disease"/>
            <person name="Wu L."/>
            <person name="Ma J."/>
        </authorList>
    </citation>
    <scope>NUCLEOTIDE SEQUENCE [LARGE SCALE GENOMIC DNA]</scope>
    <source>
        <strain evidence="2">JCM 18050</strain>
    </source>
</reference>
<gene>
    <name evidence="1" type="ORF">GCM10023211_00030</name>
</gene>
<comment type="caution">
    <text evidence="1">The sequence shown here is derived from an EMBL/GenBank/DDBJ whole genome shotgun (WGS) entry which is preliminary data.</text>
</comment>